<name>A0ABQ6FYF8_9CHLR</name>
<dbReference type="InterPro" id="IPR008775">
    <property type="entry name" value="Phytyl_CoA_dOase-like"/>
</dbReference>
<protein>
    <recommendedName>
        <fullName evidence="3">Phytanoyl-CoA dioxygenase family protein</fullName>
    </recommendedName>
</protein>
<dbReference type="EMBL" id="BSRI01000002">
    <property type="protein sequence ID" value="GLV58754.1"/>
    <property type="molecule type" value="Genomic_DNA"/>
</dbReference>
<keyword evidence="2" id="KW-1185">Reference proteome</keyword>
<comment type="caution">
    <text evidence="1">The sequence shown here is derived from an EMBL/GenBank/DDBJ whole genome shotgun (WGS) entry which is preliminary data.</text>
</comment>
<proteinExistence type="predicted"/>
<evidence type="ECO:0000313" key="1">
    <source>
        <dbReference type="EMBL" id="GLV58754.1"/>
    </source>
</evidence>
<organism evidence="1 2">
    <name type="scientific">Dictyobacter halimunensis</name>
    <dbReference type="NCBI Taxonomy" id="3026934"/>
    <lineage>
        <taxon>Bacteria</taxon>
        <taxon>Bacillati</taxon>
        <taxon>Chloroflexota</taxon>
        <taxon>Ktedonobacteria</taxon>
        <taxon>Ktedonobacterales</taxon>
        <taxon>Dictyobacteraceae</taxon>
        <taxon>Dictyobacter</taxon>
    </lineage>
</organism>
<reference evidence="1 2" key="1">
    <citation type="submission" date="2023-02" db="EMBL/GenBank/DDBJ databases">
        <title>Dictyobacter halimunensis sp. nov., a new member of the class Ktedonobacteria from forest soil in a geothermal area.</title>
        <authorList>
            <person name="Rachmania M.K."/>
            <person name="Ningsih F."/>
            <person name="Sakai Y."/>
            <person name="Yabe S."/>
            <person name="Yokota A."/>
            <person name="Sjamsuridzal W."/>
        </authorList>
    </citation>
    <scope>NUCLEOTIDE SEQUENCE [LARGE SCALE GENOMIC DNA]</scope>
    <source>
        <strain evidence="1 2">S3.2.2.5</strain>
    </source>
</reference>
<sequence>MEVTGMVTAEQQRQFDEQGFFLLPDFFPADEIDALRGRIDHFAEAHERQLQESGREGISRPKEISFTAHLAEQDPEIMKFVAQEKFVGITSDLLHDDISLYWDQSVYKKPEAKRDFPWHQDTGYTLTDPAVYITCWLALDDVTLENGCIWVIPGSQKQGVIEHTDTDIGKQCYFGPDPGTAVPLKKGGMVVFNSLLFHRSGPNVSSTVRKGYVIQYSVAHARHGVTGEPFNRVVVARNGQPTLV</sequence>
<dbReference type="Pfam" id="PF05721">
    <property type="entry name" value="PhyH"/>
    <property type="match status" value="1"/>
</dbReference>
<dbReference type="PANTHER" id="PTHR20883:SF46">
    <property type="entry name" value="PHYTANOYL-COA HYDROXYLASE"/>
    <property type="match status" value="1"/>
</dbReference>
<evidence type="ECO:0000313" key="2">
    <source>
        <dbReference type="Proteomes" id="UP001344906"/>
    </source>
</evidence>
<dbReference type="SUPFAM" id="SSF51197">
    <property type="entry name" value="Clavaminate synthase-like"/>
    <property type="match status" value="1"/>
</dbReference>
<evidence type="ECO:0008006" key="3">
    <source>
        <dbReference type="Google" id="ProtNLM"/>
    </source>
</evidence>
<gene>
    <name evidence="1" type="ORF">KDH_55840</name>
</gene>
<dbReference type="PANTHER" id="PTHR20883">
    <property type="entry name" value="PHYTANOYL-COA DIOXYGENASE DOMAIN CONTAINING 1"/>
    <property type="match status" value="1"/>
</dbReference>
<dbReference type="Proteomes" id="UP001344906">
    <property type="component" value="Unassembled WGS sequence"/>
</dbReference>
<dbReference type="Gene3D" id="2.60.120.620">
    <property type="entry name" value="q2cbj1_9rhob like domain"/>
    <property type="match status" value="1"/>
</dbReference>
<accession>A0ABQ6FYF8</accession>